<dbReference type="Gene3D" id="3.40.50.150">
    <property type="entry name" value="Vaccinia Virus protein VP39"/>
    <property type="match status" value="1"/>
</dbReference>
<dbReference type="SUPFAM" id="SSF53335">
    <property type="entry name" value="S-adenosyl-L-methionine-dependent methyltransferases"/>
    <property type="match status" value="1"/>
</dbReference>
<protein>
    <submittedName>
        <fullName evidence="2">Methyltransferase type 11</fullName>
    </submittedName>
</protein>
<dbReference type="AlphaFoldDB" id="A0A330L7V9"/>
<dbReference type="OrthoDB" id="9770485at2"/>
<dbReference type="Pfam" id="PF13489">
    <property type="entry name" value="Methyltransf_23"/>
    <property type="match status" value="1"/>
</dbReference>
<dbReference type="Proteomes" id="UP000248168">
    <property type="component" value="Unassembled WGS sequence"/>
</dbReference>
<evidence type="ECO:0000313" key="3">
    <source>
        <dbReference type="Proteomes" id="UP000248168"/>
    </source>
</evidence>
<dbReference type="PANTHER" id="PTHR43861">
    <property type="entry name" value="TRANS-ACONITATE 2-METHYLTRANSFERASE-RELATED"/>
    <property type="match status" value="1"/>
</dbReference>
<keyword evidence="3" id="KW-1185">Reference proteome</keyword>
<keyword evidence="2" id="KW-0489">Methyltransferase</keyword>
<dbReference type="CDD" id="cd02440">
    <property type="entry name" value="AdoMet_MTases"/>
    <property type="match status" value="1"/>
</dbReference>
<name>A0A330L7V9_9BACT</name>
<reference evidence="3" key="1">
    <citation type="submission" date="2018-04" db="EMBL/GenBank/DDBJ databases">
        <authorList>
            <person name="Lucker S."/>
            <person name="Sakoula D."/>
        </authorList>
    </citation>
    <scope>NUCLEOTIDE SEQUENCE [LARGE SCALE GENOMIC DNA]</scope>
</reference>
<proteinExistence type="predicted"/>
<dbReference type="EMBL" id="OUNR01000012">
    <property type="protein sequence ID" value="SPP65065.1"/>
    <property type="molecule type" value="Genomic_DNA"/>
</dbReference>
<dbReference type="InterPro" id="IPR029063">
    <property type="entry name" value="SAM-dependent_MTases_sf"/>
</dbReference>
<gene>
    <name evidence="2" type="ORF">NITLEN_20705</name>
</gene>
<keyword evidence="1 2" id="KW-0808">Transferase</keyword>
<dbReference type="GO" id="GO:0008168">
    <property type="term" value="F:methyltransferase activity"/>
    <property type="evidence" value="ECO:0007669"/>
    <property type="project" value="UniProtKB-KW"/>
</dbReference>
<evidence type="ECO:0000256" key="1">
    <source>
        <dbReference type="ARBA" id="ARBA00022679"/>
    </source>
</evidence>
<dbReference type="InParanoid" id="A0A330L7V9"/>
<dbReference type="RefSeq" id="WP_121989363.1">
    <property type="nucleotide sequence ID" value="NZ_OUNR01000012.1"/>
</dbReference>
<evidence type="ECO:0000313" key="2">
    <source>
        <dbReference type="EMBL" id="SPP65065.1"/>
    </source>
</evidence>
<dbReference type="PANTHER" id="PTHR43861:SF3">
    <property type="entry name" value="PUTATIVE (AFU_ORTHOLOGUE AFUA_2G14390)-RELATED"/>
    <property type="match status" value="1"/>
</dbReference>
<organism evidence="2 3">
    <name type="scientific">Nitrospira lenta</name>
    <dbReference type="NCBI Taxonomy" id="1436998"/>
    <lineage>
        <taxon>Bacteria</taxon>
        <taxon>Pseudomonadati</taxon>
        <taxon>Nitrospirota</taxon>
        <taxon>Nitrospiria</taxon>
        <taxon>Nitrospirales</taxon>
        <taxon>Nitrospiraceae</taxon>
        <taxon>Nitrospira</taxon>
    </lineage>
</organism>
<dbReference type="GO" id="GO:0032259">
    <property type="term" value="P:methylation"/>
    <property type="evidence" value="ECO:0007669"/>
    <property type="project" value="UniProtKB-KW"/>
</dbReference>
<sequence>MSQPDYVFTSADDQLELRRLQAIERECDPASCRRLHATGLTTGWRCLEVGPGAGSLMRWMGERVGPSGQVVALDLSTKFLTAHPPAHVEIQQGDIRTASLPQGSFDLIHARYVLIHLPDYEIALSRMLAALKPGGWIVLEEPDFSASRGIAGTAVQLAAMQHINQAIHRMYESRGMDSALGLRLLPLLQARELLDMSMENDAPVFAGGSGLAAIMAMSAEQLQDKYLATGIVSEMDVQNYRQMAEDSQSRAVYYATVAVAGRKQVE</sequence>
<accession>A0A330L7V9</accession>